<dbReference type="OrthoDB" id="39175at2759"/>
<gene>
    <name evidence="4" type="ORF">ESCO_000011</name>
</gene>
<dbReference type="PANTHER" id="PTHR46910">
    <property type="entry name" value="TRANSCRIPTION FACTOR PDR1"/>
    <property type="match status" value="1"/>
</dbReference>
<evidence type="ECO:0000256" key="2">
    <source>
        <dbReference type="SAM" id="MobiDB-lite"/>
    </source>
</evidence>
<dbReference type="Pfam" id="PF04082">
    <property type="entry name" value="Fungal_trans"/>
    <property type="match status" value="1"/>
</dbReference>
<dbReference type="GO" id="GO:0003700">
    <property type="term" value="F:DNA-binding transcription factor activity"/>
    <property type="evidence" value="ECO:0007669"/>
    <property type="project" value="InterPro"/>
</dbReference>
<dbReference type="GO" id="GO:0003677">
    <property type="term" value="F:DNA binding"/>
    <property type="evidence" value="ECO:0007669"/>
    <property type="project" value="InterPro"/>
</dbReference>
<reference evidence="4 5" key="1">
    <citation type="submission" date="2015-07" db="EMBL/GenBank/DDBJ databases">
        <title>The genome of the fungus Escovopsis weberi, a specialized disease agent of ant agriculture.</title>
        <authorList>
            <person name="de Man T.J."/>
            <person name="Stajich J.E."/>
            <person name="Kubicek C.P."/>
            <person name="Chenthamara K."/>
            <person name="Atanasova L."/>
            <person name="Druzhinina I.S."/>
            <person name="Birnbaum S."/>
            <person name="Barribeau S.M."/>
            <person name="Teiling C."/>
            <person name="Suen G."/>
            <person name="Currie C."/>
            <person name="Gerardo N.M."/>
        </authorList>
    </citation>
    <scope>NUCLEOTIDE SEQUENCE [LARGE SCALE GENOMIC DNA]</scope>
</reference>
<feature type="domain" description="Xylanolytic transcriptional activator regulatory" evidence="3">
    <location>
        <begin position="186"/>
        <end position="259"/>
    </location>
</feature>
<accession>A0A0M8MT12</accession>
<dbReference type="InterPro" id="IPR007219">
    <property type="entry name" value="XnlR_reg_dom"/>
</dbReference>
<dbReference type="InterPro" id="IPR050987">
    <property type="entry name" value="AtrR-like"/>
</dbReference>
<organism evidence="4 5">
    <name type="scientific">Escovopsis weberi</name>
    <dbReference type="NCBI Taxonomy" id="150374"/>
    <lineage>
        <taxon>Eukaryota</taxon>
        <taxon>Fungi</taxon>
        <taxon>Dikarya</taxon>
        <taxon>Ascomycota</taxon>
        <taxon>Pezizomycotina</taxon>
        <taxon>Sordariomycetes</taxon>
        <taxon>Hypocreomycetidae</taxon>
        <taxon>Hypocreales</taxon>
        <taxon>Hypocreaceae</taxon>
        <taxon>Escovopsis</taxon>
    </lineage>
</organism>
<evidence type="ECO:0000313" key="5">
    <source>
        <dbReference type="Proteomes" id="UP000053831"/>
    </source>
</evidence>
<name>A0A0M8MT12_ESCWE</name>
<evidence type="ECO:0000256" key="1">
    <source>
        <dbReference type="ARBA" id="ARBA00023242"/>
    </source>
</evidence>
<evidence type="ECO:0000259" key="3">
    <source>
        <dbReference type="SMART" id="SM00906"/>
    </source>
</evidence>
<keyword evidence="1" id="KW-0539">Nucleus</keyword>
<dbReference type="EMBL" id="LGSR01000020">
    <property type="protein sequence ID" value="KOS18786.1"/>
    <property type="molecule type" value="Genomic_DNA"/>
</dbReference>
<dbReference type="AlphaFoldDB" id="A0A0M8MT12"/>
<dbReference type="GO" id="GO:0006351">
    <property type="term" value="P:DNA-templated transcription"/>
    <property type="evidence" value="ECO:0007669"/>
    <property type="project" value="InterPro"/>
</dbReference>
<keyword evidence="5" id="KW-1185">Reference proteome</keyword>
<dbReference type="PANTHER" id="PTHR46910:SF13">
    <property type="entry name" value="SPECIFIC TRANSCRIPTION FACTOR, PUTATIVE (AFU_ORTHOLOGUE AFUA_4G06190)-RELATED"/>
    <property type="match status" value="1"/>
</dbReference>
<feature type="region of interest" description="Disordered" evidence="2">
    <location>
        <begin position="1"/>
        <end position="55"/>
    </location>
</feature>
<dbReference type="SMART" id="SM00906">
    <property type="entry name" value="Fungal_trans"/>
    <property type="match status" value="1"/>
</dbReference>
<dbReference type="GO" id="GO:0008270">
    <property type="term" value="F:zinc ion binding"/>
    <property type="evidence" value="ECO:0007669"/>
    <property type="project" value="InterPro"/>
</dbReference>
<feature type="compositionally biased region" description="Polar residues" evidence="2">
    <location>
        <begin position="1"/>
        <end position="30"/>
    </location>
</feature>
<comment type="caution">
    <text evidence="4">The sequence shown here is derived from an EMBL/GenBank/DDBJ whole genome shotgun (WGS) entry which is preliminary data.</text>
</comment>
<sequence length="638" mass="71480">MTAAQTNSSPSATSNRTPRGPSAQATPSERNASRRPEIAPLDAISPTNTATPIPPVTVPGSDYYLHLAEKFLITSEPQKNDSQNAKHPHPVAGKLVLQSLIFQQDSGPPGSALTLIDTDRWLGILAAYQEEIGMQYPFLDIEQLKDDIQRRTEVIAMLILTIISFLVDSDLPKCIYLFLTDRENLAWRGIGIVMRLIVELNARNVDASNSQQSPSDSTRFDRMFWTIFTLDRRWSFGTGLPFSVHDSDIERHPTLIEDSMSSSYLKNMISYCRIAADVRRWLLESSSSSGSAFDSARDLLNFRVDQWQRNLPSGLHFGGIDDLFRPTQENRGNYRIRLTLHLRANQMRIIIHRRSAVRAGPNGFDASTIHTLAHVSHDTIRILYRLARETDIYGNQHKTFNHFLEGALSSLLLVLGSINDEAYRAKYMKDAFDALDLIEQLSARSPISQRLREKFHGIREAVNLFRQRNEKQAQAKLPSNESRVAEQSLIMSRQQPVRPASGSYNGMVSPDIMNRGLVRSSGGGAPEMPGMMDQRLAQRPAIMPLPPVDRGTREDQQDPSQYPAYSQPEELGPVLTPETYASSSTFPQIYSSVSEAPPNVSQAFAMPDATACTTGEFYPTYFPEVGHVVNFCDNNFIF</sequence>
<feature type="region of interest" description="Disordered" evidence="2">
    <location>
        <begin position="489"/>
        <end position="508"/>
    </location>
</feature>
<protein>
    <submittedName>
        <fullName evidence="4">Putative transcriptional regulatory protein</fullName>
    </submittedName>
</protein>
<evidence type="ECO:0000313" key="4">
    <source>
        <dbReference type="EMBL" id="KOS18786.1"/>
    </source>
</evidence>
<proteinExistence type="predicted"/>
<dbReference type="CDD" id="cd12148">
    <property type="entry name" value="fungal_TF_MHR"/>
    <property type="match status" value="1"/>
</dbReference>
<dbReference type="Proteomes" id="UP000053831">
    <property type="component" value="Unassembled WGS sequence"/>
</dbReference>
<feature type="region of interest" description="Disordered" evidence="2">
    <location>
        <begin position="543"/>
        <end position="571"/>
    </location>
</feature>